<dbReference type="GO" id="GO:0000976">
    <property type="term" value="F:transcription cis-regulatory region binding"/>
    <property type="evidence" value="ECO:0007669"/>
    <property type="project" value="UniProtKB-ARBA"/>
</dbReference>
<dbReference type="FunFam" id="1.10.10.60:FF:000293">
    <property type="entry name" value="Homeobox-leucine zipper protein ATHB-7"/>
    <property type="match status" value="1"/>
</dbReference>
<dbReference type="OMA" id="NFVEHAD"/>
<keyword evidence="15" id="KW-1185">Reference proteome</keyword>
<proteinExistence type="inferred from homology"/>
<evidence type="ECO:0000259" key="13">
    <source>
        <dbReference type="PROSITE" id="PS50071"/>
    </source>
</evidence>
<dbReference type="Pfam" id="PF02183">
    <property type="entry name" value="HALZ"/>
    <property type="match status" value="1"/>
</dbReference>
<comment type="subcellular location">
    <subcellularLocation>
        <location evidence="1 8 9">Nucleus</location>
    </subcellularLocation>
</comment>
<comment type="caution">
    <text evidence="14">The sequence shown here is derived from an EMBL/GenBank/DDBJ whole genome shotgun (WGS) entry which is preliminary data.</text>
</comment>
<dbReference type="PROSITE" id="PS50071">
    <property type="entry name" value="HOMEOBOX_2"/>
    <property type="match status" value="1"/>
</dbReference>
<evidence type="ECO:0000313" key="15">
    <source>
        <dbReference type="Proteomes" id="UP000195402"/>
    </source>
</evidence>
<dbReference type="SMART" id="SM00389">
    <property type="entry name" value="HOX"/>
    <property type="match status" value="1"/>
</dbReference>
<keyword evidence="11" id="KW-0175">Coiled coil</keyword>
<evidence type="ECO:0000256" key="1">
    <source>
        <dbReference type="ARBA" id="ARBA00004123"/>
    </source>
</evidence>
<evidence type="ECO:0000256" key="4">
    <source>
        <dbReference type="ARBA" id="ARBA00023155"/>
    </source>
</evidence>
<organism evidence="14 15">
    <name type="scientific">Macleaya cordata</name>
    <name type="common">Five-seeded plume-poppy</name>
    <name type="synonym">Bocconia cordata</name>
    <dbReference type="NCBI Taxonomy" id="56857"/>
    <lineage>
        <taxon>Eukaryota</taxon>
        <taxon>Viridiplantae</taxon>
        <taxon>Streptophyta</taxon>
        <taxon>Embryophyta</taxon>
        <taxon>Tracheophyta</taxon>
        <taxon>Spermatophyta</taxon>
        <taxon>Magnoliopsida</taxon>
        <taxon>Ranunculales</taxon>
        <taxon>Papaveraceae</taxon>
        <taxon>Papaveroideae</taxon>
        <taxon>Macleaya</taxon>
    </lineage>
</organism>
<keyword evidence="4 8" id="KW-0371">Homeobox</keyword>
<protein>
    <recommendedName>
        <fullName evidence="10">Homeobox-leucine zipper protein</fullName>
    </recommendedName>
    <alternativeName>
        <fullName evidence="10">HD-ZIP protein</fullName>
    </alternativeName>
    <alternativeName>
        <fullName evidence="10">Homeodomain transcription factor</fullName>
    </alternativeName>
</protein>
<keyword evidence="3 8" id="KW-0238">DNA-binding</keyword>
<dbReference type="PROSITE" id="PS00027">
    <property type="entry name" value="HOMEOBOX_1"/>
    <property type="match status" value="1"/>
</dbReference>
<evidence type="ECO:0000313" key="14">
    <source>
        <dbReference type="EMBL" id="OVA14765.1"/>
    </source>
</evidence>
<dbReference type="InParanoid" id="A0A200QWD8"/>
<dbReference type="InterPro" id="IPR009057">
    <property type="entry name" value="Homeodomain-like_sf"/>
</dbReference>
<evidence type="ECO:0000256" key="9">
    <source>
        <dbReference type="RuleBase" id="RU000682"/>
    </source>
</evidence>
<dbReference type="PANTHER" id="PTHR24326:SF122">
    <property type="entry name" value="HOMEOBOX-LEUCINE ZIPPER PROTEIN HOX6"/>
    <property type="match status" value="1"/>
</dbReference>
<name>A0A200QWD8_MACCD</name>
<feature type="region of interest" description="Disordered" evidence="12">
    <location>
        <begin position="115"/>
        <end position="140"/>
    </location>
</feature>
<evidence type="ECO:0000256" key="12">
    <source>
        <dbReference type="SAM" id="MobiDB-lite"/>
    </source>
</evidence>
<dbReference type="GO" id="GO:0033993">
    <property type="term" value="P:response to lipid"/>
    <property type="evidence" value="ECO:0007669"/>
    <property type="project" value="UniProtKB-ARBA"/>
</dbReference>
<dbReference type="OrthoDB" id="6159439at2759"/>
<dbReference type="GO" id="GO:0009725">
    <property type="term" value="P:response to hormone"/>
    <property type="evidence" value="ECO:0007669"/>
    <property type="project" value="UniProtKB-ARBA"/>
</dbReference>
<feature type="coiled-coil region" evidence="11">
    <location>
        <begin position="55"/>
        <end position="103"/>
    </location>
</feature>
<comment type="function">
    <text evidence="10">Transcription factor.</text>
</comment>
<dbReference type="Pfam" id="PF00046">
    <property type="entry name" value="Homeodomain"/>
    <property type="match status" value="1"/>
</dbReference>
<sequence length="219" mass="25332">MRKKNNKKKKRFSDEQIKSLETMFESETKLEPKMKLQLAKELNLQPRQVAIWFQNRRARWKSKQLERDYNILKANYDDLASRYESLENEKQSLIKQLEKLSDLLGKPREESSCCRLGFSGNNSSTDGDSDNGDTKYESEKKPGLLLEGGLNLRLDPCSDDENSKNLEYFGEEEEAELMNIGEPTYGILASPDDWCSLDDSTGLFDQSCGSSSQWWEFWP</sequence>
<dbReference type="GO" id="GO:0009414">
    <property type="term" value="P:response to water deprivation"/>
    <property type="evidence" value="ECO:0007669"/>
    <property type="project" value="UniProtKB-ARBA"/>
</dbReference>
<evidence type="ECO:0000256" key="2">
    <source>
        <dbReference type="ARBA" id="ARBA00023015"/>
    </source>
</evidence>
<dbReference type="InterPro" id="IPR003106">
    <property type="entry name" value="Leu_zip_homeo"/>
</dbReference>
<dbReference type="InterPro" id="IPR045224">
    <property type="entry name" value="HDZip_class_I_plant"/>
</dbReference>
<dbReference type="Proteomes" id="UP000195402">
    <property type="component" value="Unassembled WGS sequence"/>
</dbReference>
<evidence type="ECO:0000256" key="7">
    <source>
        <dbReference type="ARBA" id="ARBA00025748"/>
    </source>
</evidence>
<evidence type="ECO:0000256" key="11">
    <source>
        <dbReference type="SAM" id="Coils"/>
    </source>
</evidence>
<dbReference type="SUPFAM" id="SSF46689">
    <property type="entry name" value="Homeodomain-like"/>
    <property type="match status" value="1"/>
</dbReference>
<dbReference type="CDD" id="cd00086">
    <property type="entry name" value="homeodomain"/>
    <property type="match status" value="1"/>
</dbReference>
<evidence type="ECO:0000256" key="8">
    <source>
        <dbReference type="PROSITE-ProRule" id="PRU00108"/>
    </source>
</evidence>
<evidence type="ECO:0000256" key="5">
    <source>
        <dbReference type="ARBA" id="ARBA00023163"/>
    </source>
</evidence>
<dbReference type="FunCoup" id="A0A200QWD8">
    <property type="interactions" value="424"/>
</dbReference>
<dbReference type="GO" id="GO:0005634">
    <property type="term" value="C:nucleus"/>
    <property type="evidence" value="ECO:0007669"/>
    <property type="project" value="UniProtKB-SubCell"/>
</dbReference>
<gene>
    <name evidence="14" type="ORF">BVC80_1819g89</name>
</gene>
<accession>A0A200QWD8</accession>
<reference evidence="14 15" key="1">
    <citation type="journal article" date="2017" name="Mol. Plant">
        <title>The Genome of Medicinal Plant Macleaya cordata Provides New Insights into Benzylisoquinoline Alkaloids Metabolism.</title>
        <authorList>
            <person name="Liu X."/>
            <person name="Liu Y."/>
            <person name="Huang P."/>
            <person name="Ma Y."/>
            <person name="Qing Z."/>
            <person name="Tang Q."/>
            <person name="Cao H."/>
            <person name="Cheng P."/>
            <person name="Zheng Y."/>
            <person name="Yuan Z."/>
            <person name="Zhou Y."/>
            <person name="Liu J."/>
            <person name="Tang Z."/>
            <person name="Zhuo Y."/>
            <person name="Zhang Y."/>
            <person name="Yu L."/>
            <person name="Huang J."/>
            <person name="Yang P."/>
            <person name="Peng Q."/>
            <person name="Zhang J."/>
            <person name="Jiang W."/>
            <person name="Zhang Z."/>
            <person name="Lin K."/>
            <person name="Ro D.K."/>
            <person name="Chen X."/>
            <person name="Xiong X."/>
            <person name="Shang Y."/>
            <person name="Huang S."/>
            <person name="Zeng J."/>
        </authorList>
    </citation>
    <scope>NUCLEOTIDE SEQUENCE [LARGE SCALE GENOMIC DNA]</scope>
    <source>
        <strain evidence="15">cv. BLH2017</strain>
        <tissue evidence="14">Root</tissue>
    </source>
</reference>
<keyword evidence="6 8" id="KW-0539">Nucleus</keyword>
<evidence type="ECO:0000256" key="3">
    <source>
        <dbReference type="ARBA" id="ARBA00023125"/>
    </source>
</evidence>
<dbReference type="AlphaFoldDB" id="A0A200QWD8"/>
<dbReference type="PANTHER" id="PTHR24326">
    <property type="entry name" value="HOMEOBOX-LEUCINE ZIPPER PROTEIN"/>
    <property type="match status" value="1"/>
</dbReference>
<keyword evidence="5 10" id="KW-0804">Transcription</keyword>
<dbReference type="Gene3D" id="1.10.10.60">
    <property type="entry name" value="Homeodomain-like"/>
    <property type="match status" value="1"/>
</dbReference>
<dbReference type="EMBL" id="MVGT01001025">
    <property type="protein sequence ID" value="OVA14765.1"/>
    <property type="molecule type" value="Genomic_DNA"/>
</dbReference>
<dbReference type="STRING" id="56857.A0A200QWD8"/>
<comment type="similarity">
    <text evidence="7 10">Belongs to the HD-ZIP homeobox family. Class I subfamily.</text>
</comment>
<feature type="domain" description="Homeobox" evidence="13">
    <location>
        <begin position="3"/>
        <end position="63"/>
    </location>
</feature>
<dbReference type="GO" id="GO:0045893">
    <property type="term" value="P:positive regulation of DNA-templated transcription"/>
    <property type="evidence" value="ECO:0007669"/>
    <property type="project" value="TreeGrafter"/>
</dbReference>
<feature type="DNA-binding region" description="Homeobox" evidence="8">
    <location>
        <begin position="5"/>
        <end position="64"/>
    </location>
</feature>
<dbReference type="InterPro" id="IPR001356">
    <property type="entry name" value="HD"/>
</dbReference>
<dbReference type="GO" id="GO:0000981">
    <property type="term" value="F:DNA-binding transcription factor activity, RNA polymerase II-specific"/>
    <property type="evidence" value="ECO:0007669"/>
    <property type="project" value="UniProtKB-UniRule"/>
</dbReference>
<evidence type="ECO:0000256" key="10">
    <source>
        <dbReference type="RuleBase" id="RU369038"/>
    </source>
</evidence>
<keyword evidence="2 10" id="KW-0805">Transcription regulation</keyword>
<dbReference type="InterPro" id="IPR017970">
    <property type="entry name" value="Homeobox_CS"/>
</dbReference>
<evidence type="ECO:0000256" key="6">
    <source>
        <dbReference type="ARBA" id="ARBA00023242"/>
    </source>
</evidence>